<keyword evidence="3" id="KW-1185">Reference proteome</keyword>
<feature type="coiled-coil region" evidence="1">
    <location>
        <begin position="2"/>
        <end position="44"/>
    </location>
</feature>
<evidence type="ECO:0000256" key="1">
    <source>
        <dbReference type="SAM" id="Coils"/>
    </source>
</evidence>
<dbReference type="OrthoDB" id="7437979at2759"/>
<dbReference type="Proteomes" id="UP000324222">
    <property type="component" value="Unassembled WGS sequence"/>
</dbReference>
<gene>
    <name evidence="2" type="ORF">E2C01_043788</name>
</gene>
<comment type="caution">
    <text evidence="2">The sequence shown here is derived from an EMBL/GenBank/DDBJ whole genome shotgun (WGS) entry which is preliminary data.</text>
</comment>
<dbReference type="Gene3D" id="3.30.70.1820">
    <property type="entry name" value="L1 transposable element, RRM domain"/>
    <property type="match status" value="1"/>
</dbReference>
<reference evidence="2 3" key="1">
    <citation type="submission" date="2019-05" db="EMBL/GenBank/DDBJ databases">
        <title>Another draft genome of Portunus trituberculatus and its Hox gene families provides insights of decapod evolution.</title>
        <authorList>
            <person name="Jeong J.-H."/>
            <person name="Song I."/>
            <person name="Kim S."/>
            <person name="Choi T."/>
            <person name="Kim D."/>
            <person name="Ryu S."/>
            <person name="Kim W."/>
        </authorList>
    </citation>
    <scope>NUCLEOTIDE SEQUENCE [LARGE SCALE GENOMIC DNA]</scope>
    <source>
        <tissue evidence="2">Muscle</tissue>
    </source>
</reference>
<dbReference type="AlphaFoldDB" id="A0A5B7FR68"/>
<proteinExistence type="predicted"/>
<protein>
    <submittedName>
        <fullName evidence="2">Uncharacterized protein</fullName>
    </submittedName>
</protein>
<keyword evidence="1" id="KW-0175">Coiled coil</keyword>
<accession>A0A5B7FR68</accession>
<sequence>MIAKQDEKLNRILEELTHMRRKMVEADNENKAKMKDMAETIEKQSTIIMQHQLFMEQMDRQMRETNLVLFGVPDEQVALDGTTTEDAKIQKVMSAVEAGPELVVRSHKRLGQHIQGSNRPRPLLVKVASKSMRDKVLEKTTSLKNMPEPYKRIYIKKDSHPEVRKE</sequence>
<name>A0A5B7FR68_PORTR</name>
<organism evidence="2 3">
    <name type="scientific">Portunus trituberculatus</name>
    <name type="common">Swimming crab</name>
    <name type="synonym">Neptunus trituberculatus</name>
    <dbReference type="NCBI Taxonomy" id="210409"/>
    <lineage>
        <taxon>Eukaryota</taxon>
        <taxon>Metazoa</taxon>
        <taxon>Ecdysozoa</taxon>
        <taxon>Arthropoda</taxon>
        <taxon>Crustacea</taxon>
        <taxon>Multicrustacea</taxon>
        <taxon>Malacostraca</taxon>
        <taxon>Eumalacostraca</taxon>
        <taxon>Eucarida</taxon>
        <taxon>Decapoda</taxon>
        <taxon>Pleocyemata</taxon>
        <taxon>Brachyura</taxon>
        <taxon>Eubrachyura</taxon>
        <taxon>Portunoidea</taxon>
        <taxon>Portunidae</taxon>
        <taxon>Portuninae</taxon>
        <taxon>Portunus</taxon>
    </lineage>
</organism>
<evidence type="ECO:0000313" key="3">
    <source>
        <dbReference type="Proteomes" id="UP000324222"/>
    </source>
</evidence>
<evidence type="ECO:0000313" key="2">
    <source>
        <dbReference type="EMBL" id="MPC49971.1"/>
    </source>
</evidence>
<dbReference type="EMBL" id="VSRR010009208">
    <property type="protein sequence ID" value="MPC49971.1"/>
    <property type="molecule type" value="Genomic_DNA"/>
</dbReference>